<accession>A0ABU6UWT6</accession>
<reference evidence="2 3" key="1">
    <citation type="journal article" date="2023" name="Plants (Basel)">
        <title>Bridging the Gap: Combining Genomics and Transcriptomics Approaches to Understand Stylosanthes scabra, an Orphan Legume from the Brazilian Caatinga.</title>
        <authorList>
            <person name="Ferreira-Neto J.R.C."/>
            <person name="da Silva M.D."/>
            <person name="Binneck E."/>
            <person name="de Melo N.F."/>
            <person name="da Silva R.H."/>
            <person name="de Melo A.L.T.M."/>
            <person name="Pandolfi V."/>
            <person name="Bustamante F.O."/>
            <person name="Brasileiro-Vidal A.C."/>
            <person name="Benko-Iseppon A.M."/>
        </authorList>
    </citation>
    <scope>NUCLEOTIDE SEQUENCE [LARGE SCALE GENOMIC DNA]</scope>
    <source>
        <tissue evidence="2">Leaves</tissue>
    </source>
</reference>
<keyword evidence="1" id="KW-1133">Transmembrane helix</keyword>
<proteinExistence type="predicted"/>
<dbReference type="PANTHER" id="PTHR35755">
    <property type="entry name" value="PROTEIN, PUTATIVE-RELATED"/>
    <property type="match status" value="1"/>
</dbReference>
<protein>
    <submittedName>
        <fullName evidence="2">Uncharacterized protein</fullName>
    </submittedName>
</protein>
<organism evidence="2 3">
    <name type="scientific">Stylosanthes scabra</name>
    <dbReference type="NCBI Taxonomy" id="79078"/>
    <lineage>
        <taxon>Eukaryota</taxon>
        <taxon>Viridiplantae</taxon>
        <taxon>Streptophyta</taxon>
        <taxon>Embryophyta</taxon>
        <taxon>Tracheophyta</taxon>
        <taxon>Spermatophyta</taxon>
        <taxon>Magnoliopsida</taxon>
        <taxon>eudicotyledons</taxon>
        <taxon>Gunneridae</taxon>
        <taxon>Pentapetalae</taxon>
        <taxon>rosids</taxon>
        <taxon>fabids</taxon>
        <taxon>Fabales</taxon>
        <taxon>Fabaceae</taxon>
        <taxon>Papilionoideae</taxon>
        <taxon>50 kb inversion clade</taxon>
        <taxon>dalbergioids sensu lato</taxon>
        <taxon>Dalbergieae</taxon>
        <taxon>Pterocarpus clade</taxon>
        <taxon>Stylosanthes</taxon>
    </lineage>
</organism>
<comment type="caution">
    <text evidence="2">The sequence shown here is derived from an EMBL/GenBank/DDBJ whole genome shotgun (WGS) entry which is preliminary data.</text>
</comment>
<name>A0ABU6UWT6_9FABA</name>
<feature type="transmembrane region" description="Helical" evidence="1">
    <location>
        <begin position="12"/>
        <end position="33"/>
    </location>
</feature>
<keyword evidence="1" id="KW-0812">Transmembrane</keyword>
<gene>
    <name evidence="2" type="ORF">PIB30_103021</name>
</gene>
<sequence>MAKDLHTSAQPWMLDTVPLIVVILIGAHVVALISHSEAASAEDKNSLNNKVPEP</sequence>
<keyword evidence="1" id="KW-0472">Membrane</keyword>
<evidence type="ECO:0000313" key="2">
    <source>
        <dbReference type="EMBL" id="MED6165796.1"/>
    </source>
</evidence>
<evidence type="ECO:0000313" key="3">
    <source>
        <dbReference type="Proteomes" id="UP001341840"/>
    </source>
</evidence>
<dbReference type="Proteomes" id="UP001341840">
    <property type="component" value="Unassembled WGS sequence"/>
</dbReference>
<keyword evidence="3" id="KW-1185">Reference proteome</keyword>
<dbReference type="PANTHER" id="PTHR35755:SF3">
    <property type="entry name" value="EXPRESSED PROTEIN"/>
    <property type="match status" value="1"/>
</dbReference>
<evidence type="ECO:0000256" key="1">
    <source>
        <dbReference type="SAM" id="Phobius"/>
    </source>
</evidence>
<dbReference type="EMBL" id="JASCZI010124100">
    <property type="protein sequence ID" value="MED6165796.1"/>
    <property type="molecule type" value="Genomic_DNA"/>
</dbReference>